<gene>
    <name evidence="3" type="ORF">PgNI_05240</name>
</gene>
<keyword evidence="2" id="KW-1185">Reference proteome</keyword>
<name>A0A6P8B714_PYRGI</name>
<dbReference type="GeneID" id="41960183"/>
<proteinExistence type="predicted"/>
<reference evidence="2 3" key="1">
    <citation type="journal article" date="2019" name="Mol. Biol. Evol.">
        <title>Blast fungal genomes show frequent chromosomal changes, gene gains and losses, and effector gene turnover.</title>
        <authorList>
            <person name="Gomez Luciano L.B."/>
            <person name="Jason Tsai I."/>
            <person name="Chuma I."/>
            <person name="Tosa Y."/>
            <person name="Chen Y.H."/>
            <person name="Li J.Y."/>
            <person name="Li M.Y."/>
            <person name="Jade Lu M.Y."/>
            <person name="Nakayashiki H."/>
            <person name="Li W.H."/>
        </authorList>
    </citation>
    <scope>NUCLEOTIDE SEQUENCE [LARGE SCALE GENOMIC DNA]</scope>
    <source>
        <strain evidence="2 3">NI907</strain>
    </source>
</reference>
<dbReference type="RefSeq" id="XP_030983001.1">
    <property type="nucleotide sequence ID" value="XM_031125274.1"/>
</dbReference>
<organism evidence="2 3">
    <name type="scientific">Pyricularia grisea</name>
    <name type="common">Crabgrass-specific blast fungus</name>
    <name type="synonym">Magnaporthe grisea</name>
    <dbReference type="NCBI Taxonomy" id="148305"/>
    <lineage>
        <taxon>Eukaryota</taxon>
        <taxon>Fungi</taxon>
        <taxon>Dikarya</taxon>
        <taxon>Ascomycota</taxon>
        <taxon>Pezizomycotina</taxon>
        <taxon>Sordariomycetes</taxon>
        <taxon>Sordariomycetidae</taxon>
        <taxon>Magnaporthales</taxon>
        <taxon>Pyriculariaceae</taxon>
        <taxon>Pyricularia</taxon>
    </lineage>
</organism>
<evidence type="ECO:0000256" key="1">
    <source>
        <dbReference type="SAM" id="MobiDB-lite"/>
    </source>
</evidence>
<sequence length="132" mass="14311">MTICGYSADNAGVGPLPSRDPPEAGEDDWPLISLEKSPTTRSCPEQEQVMQVSCLCSEDLRGELIVVFGNGPGTNAPAVLLGVSTGDRRSEPPVFADLCRPGWALASWDELEVRSCRMHVRHCKQLSEQSGR</sequence>
<reference evidence="3" key="3">
    <citation type="submission" date="2025-08" db="UniProtKB">
        <authorList>
            <consortium name="RefSeq"/>
        </authorList>
    </citation>
    <scope>IDENTIFICATION</scope>
    <source>
        <strain evidence="3">NI907</strain>
    </source>
</reference>
<dbReference type="Proteomes" id="UP000515153">
    <property type="component" value="Chromosome I"/>
</dbReference>
<dbReference type="KEGG" id="pgri:PgNI_05240"/>
<accession>A0A6P8B714</accession>
<protein>
    <submittedName>
        <fullName evidence="3">Uncharacterized protein</fullName>
    </submittedName>
</protein>
<evidence type="ECO:0000313" key="3">
    <source>
        <dbReference type="RefSeq" id="XP_030983001.1"/>
    </source>
</evidence>
<dbReference type="AlphaFoldDB" id="A0A6P8B714"/>
<feature type="region of interest" description="Disordered" evidence="1">
    <location>
        <begin position="1"/>
        <end position="30"/>
    </location>
</feature>
<evidence type="ECO:0000313" key="2">
    <source>
        <dbReference type="Proteomes" id="UP000515153"/>
    </source>
</evidence>
<reference evidence="3" key="2">
    <citation type="submission" date="2019-10" db="EMBL/GenBank/DDBJ databases">
        <authorList>
            <consortium name="NCBI Genome Project"/>
        </authorList>
    </citation>
    <scope>NUCLEOTIDE SEQUENCE</scope>
    <source>
        <strain evidence="3">NI907</strain>
    </source>
</reference>